<dbReference type="AlphaFoldDB" id="A0A239YLN8"/>
<dbReference type="EMBL" id="LT906467">
    <property type="protein sequence ID" value="SNV59353.1"/>
    <property type="molecule type" value="Genomic_DNA"/>
</dbReference>
<reference evidence="2 3" key="1">
    <citation type="submission" date="2017-06" db="EMBL/GenBank/DDBJ databases">
        <authorList>
            <consortium name="Pathogen Informatics"/>
        </authorList>
    </citation>
    <scope>NUCLEOTIDE SEQUENCE [LARGE SCALE GENOMIC DNA]</scope>
    <source>
        <strain evidence="2 3">NCTC13015</strain>
    </source>
</reference>
<dbReference type="Proteomes" id="UP000215374">
    <property type="component" value="Chromosome 1"/>
</dbReference>
<dbReference type="RefSeq" id="WP_051904725.1">
    <property type="nucleotide sequence ID" value="NZ_CP009211.1"/>
</dbReference>
<evidence type="ECO:0000256" key="1">
    <source>
        <dbReference type="SAM" id="Coils"/>
    </source>
</evidence>
<name>A0A239YLN8_9CORY</name>
<dbReference type="InterPro" id="IPR000014">
    <property type="entry name" value="PAS"/>
</dbReference>
<keyword evidence="1" id="KW-0175">Coiled coil</keyword>
<keyword evidence="2" id="KW-0675">Receptor</keyword>
<evidence type="ECO:0000313" key="2">
    <source>
        <dbReference type="EMBL" id="SNV59353.1"/>
    </source>
</evidence>
<organism evidence="2 3">
    <name type="scientific">Corynebacterium imitans</name>
    <dbReference type="NCBI Taxonomy" id="156978"/>
    <lineage>
        <taxon>Bacteria</taxon>
        <taxon>Bacillati</taxon>
        <taxon>Actinomycetota</taxon>
        <taxon>Actinomycetes</taxon>
        <taxon>Mycobacteriales</taxon>
        <taxon>Corynebacteriaceae</taxon>
        <taxon>Corynebacterium</taxon>
    </lineage>
</organism>
<accession>A0A239YLN8</accession>
<evidence type="ECO:0000313" key="3">
    <source>
        <dbReference type="Proteomes" id="UP000215374"/>
    </source>
</evidence>
<dbReference type="SUPFAM" id="SSF55785">
    <property type="entry name" value="PYP-like sensor domain (PAS domain)"/>
    <property type="match status" value="1"/>
</dbReference>
<dbReference type="Gene3D" id="3.30.450.20">
    <property type="entry name" value="PAS domain"/>
    <property type="match status" value="1"/>
</dbReference>
<feature type="coiled-coil region" evidence="1">
    <location>
        <begin position="275"/>
        <end position="302"/>
    </location>
</feature>
<dbReference type="CDD" id="cd00130">
    <property type="entry name" value="PAS"/>
    <property type="match status" value="1"/>
</dbReference>
<dbReference type="InterPro" id="IPR035965">
    <property type="entry name" value="PAS-like_dom_sf"/>
</dbReference>
<proteinExistence type="predicted"/>
<protein>
    <submittedName>
        <fullName evidence="2">Aerotaxis receptor</fullName>
    </submittedName>
</protein>
<dbReference type="OrthoDB" id="266313at2"/>
<sequence length="430" mass="47913">MAYEVIIDRDVTDGPQHLVAVDDIFFSVTDAKGIMTDVNEVFMHYAQYPLEEMIGKPHNLIRQVEMPGGVFKAMWDWIEAGKPFVGYVRNLAKSGSAYDVLATVTPLSGGRYLSVRTRPMTDYFQTAAAVYQEANIVEHQAKRDGVGRRRRAELGWERICELVPDYDAFMSEVLPAEVAAREEAGFVLPEGEGEVYEATAALYKELETFMGIQTSIKKSAEELLVACDTLLQENSVTNQVKSEMENVVAEGASRTLLLAPLQVWATMRGIIDENAQSLSEVAEELQARAAKARTAIALARLQAAQTATFSAEEDRIESMRMLYEAMEVALRDMDNAVFLHSSLANRVELKVNSISELTKMPLEMIRRWSQSTAKQPFGENIDPLVTQVEHAIQAADASIEQLQLSSRDLDEDPSVDGVHEALERLRKAVF</sequence>
<gene>
    <name evidence="2" type="primary">aer</name>
    <name evidence="2" type="ORF">SAMEA4535761_00514</name>
</gene>